<organism evidence="2 3">
    <name type="scientific">Streptomyces bottropensis ATCC 25435</name>
    <dbReference type="NCBI Taxonomy" id="1054862"/>
    <lineage>
        <taxon>Bacteria</taxon>
        <taxon>Bacillati</taxon>
        <taxon>Actinomycetota</taxon>
        <taxon>Actinomycetes</taxon>
        <taxon>Kitasatosporales</taxon>
        <taxon>Streptomycetaceae</taxon>
        <taxon>Streptomyces</taxon>
    </lineage>
</organism>
<sequence length="63" mass="6906">MSRTRPFGLTSHRRHRRLGHRHDCTSSRCPKASWQGAPSTGGSPAPTNDGTRAGKRVGRRSLP</sequence>
<reference evidence="3" key="1">
    <citation type="journal article" date="2013" name="Genome Announc.">
        <title>Draft Genome Sequence of Streptomyces bottropensis ATCC 25435, a Bottromycin-Producing Actinomycete.</title>
        <authorList>
            <person name="Zhang H."/>
            <person name="Zhou W."/>
            <person name="Zhuang Y."/>
            <person name="Liang X."/>
            <person name="Liu T."/>
        </authorList>
    </citation>
    <scope>NUCLEOTIDE SEQUENCE [LARGE SCALE GENOMIC DNA]</scope>
    <source>
        <strain evidence="3">ATCC 25435</strain>
    </source>
</reference>
<evidence type="ECO:0000256" key="1">
    <source>
        <dbReference type="SAM" id="MobiDB-lite"/>
    </source>
</evidence>
<feature type="compositionally biased region" description="Polar residues" evidence="1">
    <location>
        <begin position="36"/>
        <end position="50"/>
    </location>
</feature>
<gene>
    <name evidence="2" type="ORF">SBD_4740</name>
</gene>
<evidence type="ECO:0000313" key="3">
    <source>
        <dbReference type="Proteomes" id="UP000030760"/>
    </source>
</evidence>
<feature type="compositionally biased region" description="Basic residues" evidence="1">
    <location>
        <begin position="11"/>
        <end position="20"/>
    </location>
</feature>
<name>M3FJV5_9ACTN</name>
<evidence type="ECO:0000313" key="2">
    <source>
        <dbReference type="EMBL" id="EMF53195.1"/>
    </source>
</evidence>
<feature type="compositionally biased region" description="Basic residues" evidence="1">
    <location>
        <begin position="53"/>
        <end position="63"/>
    </location>
</feature>
<accession>M3FJV5</accession>
<feature type="region of interest" description="Disordered" evidence="1">
    <location>
        <begin position="1"/>
        <end position="63"/>
    </location>
</feature>
<dbReference type="EMBL" id="KB405089">
    <property type="protein sequence ID" value="EMF53195.1"/>
    <property type="molecule type" value="Genomic_DNA"/>
</dbReference>
<dbReference type="AlphaFoldDB" id="M3FJV5"/>
<proteinExistence type="predicted"/>
<protein>
    <submittedName>
        <fullName evidence="2">Uncharacterized protein</fullName>
    </submittedName>
</protein>
<dbReference type="Proteomes" id="UP000030760">
    <property type="component" value="Unassembled WGS sequence"/>
</dbReference>